<evidence type="ECO:0000313" key="3">
    <source>
        <dbReference type="Proteomes" id="UP001172102"/>
    </source>
</evidence>
<comment type="caution">
    <text evidence="2">The sequence shown here is derived from an EMBL/GenBank/DDBJ whole genome shotgun (WGS) entry which is preliminary data.</text>
</comment>
<feature type="transmembrane region" description="Helical" evidence="1">
    <location>
        <begin position="32"/>
        <end position="55"/>
    </location>
</feature>
<dbReference type="PANTHER" id="PTHR35895">
    <property type="entry name" value="CHROMOSOME 16, WHOLE GENOME SHOTGUN SEQUENCE"/>
    <property type="match status" value="1"/>
</dbReference>
<proteinExistence type="predicted"/>
<keyword evidence="3" id="KW-1185">Reference proteome</keyword>
<organism evidence="2 3">
    <name type="scientific">Lasiosphaeris hirsuta</name>
    <dbReference type="NCBI Taxonomy" id="260670"/>
    <lineage>
        <taxon>Eukaryota</taxon>
        <taxon>Fungi</taxon>
        <taxon>Dikarya</taxon>
        <taxon>Ascomycota</taxon>
        <taxon>Pezizomycotina</taxon>
        <taxon>Sordariomycetes</taxon>
        <taxon>Sordariomycetidae</taxon>
        <taxon>Sordariales</taxon>
        <taxon>Lasiosphaeriaceae</taxon>
        <taxon>Lasiosphaeris</taxon>
    </lineage>
</organism>
<reference evidence="2" key="1">
    <citation type="submission" date="2023-06" db="EMBL/GenBank/DDBJ databases">
        <title>Genome-scale phylogeny and comparative genomics of the fungal order Sordariales.</title>
        <authorList>
            <consortium name="Lawrence Berkeley National Laboratory"/>
            <person name="Hensen N."/>
            <person name="Bonometti L."/>
            <person name="Westerberg I."/>
            <person name="Brannstrom I.O."/>
            <person name="Guillou S."/>
            <person name="Cros-Aarteil S."/>
            <person name="Calhoun S."/>
            <person name="Haridas S."/>
            <person name="Kuo A."/>
            <person name="Mondo S."/>
            <person name="Pangilinan J."/>
            <person name="Riley R."/>
            <person name="Labutti K."/>
            <person name="Andreopoulos B."/>
            <person name="Lipzen A."/>
            <person name="Chen C."/>
            <person name="Yanf M."/>
            <person name="Daum C."/>
            <person name="Ng V."/>
            <person name="Clum A."/>
            <person name="Steindorff A."/>
            <person name="Ohm R."/>
            <person name="Martin F."/>
            <person name="Silar P."/>
            <person name="Natvig D."/>
            <person name="Lalanne C."/>
            <person name="Gautier V."/>
            <person name="Ament-Velasquez S.L."/>
            <person name="Kruys A."/>
            <person name="Hutchinson M.I."/>
            <person name="Powell A.J."/>
            <person name="Barry K."/>
            <person name="Miller A.N."/>
            <person name="Grigoriev I.V."/>
            <person name="Debuchy R."/>
            <person name="Gladieux P."/>
            <person name="Thoren M.H."/>
            <person name="Johannesson H."/>
        </authorList>
    </citation>
    <scope>NUCLEOTIDE SEQUENCE</scope>
    <source>
        <strain evidence="2">SMH4607-1</strain>
    </source>
</reference>
<dbReference type="Pfam" id="PF12505">
    <property type="entry name" value="DUF3712"/>
    <property type="match status" value="1"/>
</dbReference>
<keyword evidence="1" id="KW-0812">Transmembrane</keyword>
<dbReference type="Proteomes" id="UP001172102">
    <property type="component" value="Unassembled WGS sequence"/>
</dbReference>
<keyword evidence="1" id="KW-0472">Membrane</keyword>
<gene>
    <name evidence="2" type="ORF">B0H67DRAFT_53031</name>
</gene>
<dbReference type="InterPro" id="IPR046368">
    <property type="entry name" value="Tag1"/>
</dbReference>
<accession>A0AA40BB92</accession>
<evidence type="ECO:0000313" key="2">
    <source>
        <dbReference type="EMBL" id="KAK0730853.1"/>
    </source>
</evidence>
<sequence length="345" mass="37224">MSLTDKAHVDESEHVAVKPRKRGCLGHCIKLWWAYLIGFIVLVILVVCLVIFVGIPKIAQSKLDDAELTIDGIVITNTQSNQLSMAINSTIRSDGKIHATIAGFVGDMYLEDLEGHIPFARINFPETTSDALQVVNISQTLSLVDVTAITTFNTWLLTSSLLRVTVHGDTTVKVKGVAKLFPVTFHKTIEMPGLNLLSGLAVTNSSIKLGGDENGDNFFATVNIPNTSLFTIELGNTSFHNYLLGKDVGTVFIDDLTLVPGDANKYPMRAAISQNDILDTLGESPYCDKTNGVLPFQLRGKSVVNHGQNITYFANALASANQTVEIDLGTPVKALLGKLIPCGGL</sequence>
<keyword evidence="1" id="KW-1133">Transmembrane helix</keyword>
<name>A0AA40BB92_9PEZI</name>
<dbReference type="AlphaFoldDB" id="A0AA40BB92"/>
<protein>
    <submittedName>
        <fullName evidence="2">Uncharacterized protein</fullName>
    </submittedName>
</protein>
<dbReference type="PANTHER" id="PTHR35895:SF1">
    <property type="entry name" value="LIPID-BINDING SERUM GLYCOPROTEIN C-TERMINAL DOMAIN-CONTAINING PROTEIN"/>
    <property type="match status" value="1"/>
</dbReference>
<dbReference type="GO" id="GO:0000329">
    <property type="term" value="C:fungal-type vacuole membrane"/>
    <property type="evidence" value="ECO:0007669"/>
    <property type="project" value="InterPro"/>
</dbReference>
<dbReference type="EMBL" id="JAUKUA010000001">
    <property type="protein sequence ID" value="KAK0730853.1"/>
    <property type="molecule type" value="Genomic_DNA"/>
</dbReference>
<dbReference type="InterPro" id="IPR022185">
    <property type="entry name" value="DUF3712"/>
</dbReference>
<evidence type="ECO:0000256" key="1">
    <source>
        <dbReference type="SAM" id="Phobius"/>
    </source>
</evidence>